<comment type="function">
    <text evidence="2">tRNA nucleus export receptor which facilitates tRNA translocation across the nuclear pore complex. Involved in pre-tRNA splicing, probably by affecting the interaction of pre-tRNA with splicing endonuclease.</text>
</comment>
<dbReference type="Gene3D" id="1.25.10.10">
    <property type="entry name" value="Leucine-rich Repeat Variant"/>
    <property type="match status" value="1"/>
</dbReference>
<dbReference type="InterPro" id="IPR045065">
    <property type="entry name" value="XPO1/5"/>
</dbReference>
<sequence length="372" mass="42048">MAANGEGGMADIIRALELIHSPTSTNELRKQASAFLESQKQDKSAARNGFLLASQTESQPLVRYFGLSLLEHTLRSSGFSLSSEQLAEVRAMILELGESIRPQDPTYIRNKVAQLWAEIAKRSWAVDWLGMDEVLVKLWGATLLHKEFVLSVLETLSEDIFYREDTISSLRGTDLNRALVEIFTPLSVFEEVYPERGRHVELRYGTEGWLARTCEFLESCIQNLQSSREAKDCALKALATLRSALAWSIPKAVISSNSVATVCHALTCQDDEVRMVRAGHIASWRLIANRWKAAVEALHALYSRSNVEIEDFQPLVHIMFQTDHLVLMQKLYEWSVVDANDIDDTRYTTSKKLSEVGCEKRCFVESYIADRI</sequence>
<evidence type="ECO:0000256" key="2">
    <source>
        <dbReference type="ARBA" id="ARBA00025147"/>
    </source>
</evidence>
<dbReference type="Proteomes" id="UP001583193">
    <property type="component" value="Unassembled WGS sequence"/>
</dbReference>
<dbReference type="InterPro" id="IPR013598">
    <property type="entry name" value="Exportin-1/Importin-b-like"/>
</dbReference>
<dbReference type="SUPFAM" id="SSF48371">
    <property type="entry name" value="ARM repeat"/>
    <property type="match status" value="1"/>
</dbReference>
<evidence type="ECO:0000313" key="5">
    <source>
        <dbReference type="Proteomes" id="UP001583193"/>
    </source>
</evidence>
<keyword evidence="1" id="KW-0819">tRNA processing</keyword>
<accession>A0ABR3XA79</accession>
<dbReference type="Pfam" id="PF08389">
    <property type="entry name" value="Xpo1"/>
    <property type="match status" value="1"/>
</dbReference>
<dbReference type="EMBL" id="JAVDPF010000024">
    <property type="protein sequence ID" value="KAL1872565.1"/>
    <property type="molecule type" value="Genomic_DNA"/>
</dbReference>
<keyword evidence="5" id="KW-1185">Reference proteome</keyword>
<gene>
    <name evidence="4" type="primary">MSN5_1</name>
    <name evidence="4" type="ORF">Plec18167_006683</name>
</gene>
<organism evidence="4 5">
    <name type="scientific">Paecilomyces lecythidis</name>
    <dbReference type="NCBI Taxonomy" id="3004212"/>
    <lineage>
        <taxon>Eukaryota</taxon>
        <taxon>Fungi</taxon>
        <taxon>Dikarya</taxon>
        <taxon>Ascomycota</taxon>
        <taxon>Pezizomycotina</taxon>
        <taxon>Eurotiomycetes</taxon>
        <taxon>Eurotiomycetidae</taxon>
        <taxon>Eurotiales</taxon>
        <taxon>Thermoascaceae</taxon>
        <taxon>Paecilomyces</taxon>
    </lineage>
</organism>
<protein>
    <submittedName>
        <fullName evidence="4">Karyopherin</fullName>
    </submittedName>
</protein>
<dbReference type="InterPro" id="IPR016024">
    <property type="entry name" value="ARM-type_fold"/>
</dbReference>
<evidence type="ECO:0000256" key="1">
    <source>
        <dbReference type="ARBA" id="ARBA00022694"/>
    </source>
</evidence>
<feature type="domain" description="Exportin-1/Importin-beta-like" evidence="3">
    <location>
        <begin position="105"/>
        <end position="181"/>
    </location>
</feature>
<dbReference type="InterPro" id="IPR011989">
    <property type="entry name" value="ARM-like"/>
</dbReference>
<dbReference type="PANTHER" id="PTHR11223:SF3">
    <property type="entry name" value="EXPORTIN-5"/>
    <property type="match status" value="1"/>
</dbReference>
<dbReference type="PANTHER" id="PTHR11223">
    <property type="entry name" value="EXPORTIN 1/5"/>
    <property type="match status" value="1"/>
</dbReference>
<evidence type="ECO:0000313" key="4">
    <source>
        <dbReference type="EMBL" id="KAL1872565.1"/>
    </source>
</evidence>
<reference evidence="4 5" key="1">
    <citation type="journal article" date="2024" name="IMA Fungus">
        <title>IMA Genome - F19 : A genome assembly and annotation guide to empower mycologists, including annotated draft genome sequences of Ceratocystis pirilliformis, Diaporthe australafricana, Fusarium ophioides, Paecilomyces lecythidis, and Sporothrix stenoceras.</title>
        <authorList>
            <person name="Aylward J."/>
            <person name="Wilson A.M."/>
            <person name="Visagie C.M."/>
            <person name="Spraker J."/>
            <person name="Barnes I."/>
            <person name="Buitendag C."/>
            <person name="Ceriani C."/>
            <person name="Del Mar Angel L."/>
            <person name="du Plessis D."/>
            <person name="Fuchs T."/>
            <person name="Gasser K."/>
            <person name="Kramer D."/>
            <person name="Li W."/>
            <person name="Munsamy K."/>
            <person name="Piso A."/>
            <person name="Price J.L."/>
            <person name="Sonnekus B."/>
            <person name="Thomas C."/>
            <person name="van der Nest A."/>
            <person name="van Dijk A."/>
            <person name="van Heerden A."/>
            <person name="van Vuuren N."/>
            <person name="Yilmaz N."/>
            <person name="Duong T.A."/>
            <person name="van der Merwe N.A."/>
            <person name="Wingfield M.J."/>
            <person name="Wingfield B.D."/>
        </authorList>
    </citation>
    <scope>NUCLEOTIDE SEQUENCE [LARGE SCALE GENOMIC DNA]</scope>
    <source>
        <strain evidence="4 5">CMW 18167</strain>
    </source>
</reference>
<evidence type="ECO:0000259" key="3">
    <source>
        <dbReference type="Pfam" id="PF08389"/>
    </source>
</evidence>
<name>A0ABR3XA79_9EURO</name>
<comment type="caution">
    <text evidence="4">The sequence shown here is derived from an EMBL/GenBank/DDBJ whole genome shotgun (WGS) entry which is preliminary data.</text>
</comment>
<proteinExistence type="predicted"/>